<feature type="transmembrane region" description="Helical" evidence="7">
    <location>
        <begin position="382"/>
        <end position="401"/>
    </location>
</feature>
<dbReference type="PANTHER" id="PTHR45826:SF2">
    <property type="entry name" value="AMINO ACID TRANSPORTER"/>
    <property type="match status" value="1"/>
</dbReference>
<evidence type="ECO:0000256" key="6">
    <source>
        <dbReference type="ARBA" id="ARBA00023136"/>
    </source>
</evidence>
<feature type="transmembrane region" description="Helical" evidence="7">
    <location>
        <begin position="120"/>
        <end position="139"/>
    </location>
</feature>
<keyword evidence="2" id="KW-0813">Transport</keyword>
<accession>A0ABS7HYE2</accession>
<proteinExistence type="predicted"/>
<feature type="transmembrane region" description="Helical" evidence="7">
    <location>
        <begin position="413"/>
        <end position="435"/>
    </location>
</feature>
<dbReference type="Proteomes" id="UP000777440">
    <property type="component" value="Unassembled WGS sequence"/>
</dbReference>
<keyword evidence="3" id="KW-1003">Cell membrane</keyword>
<feature type="transmembrane region" description="Helical" evidence="7">
    <location>
        <begin position="184"/>
        <end position="204"/>
    </location>
</feature>
<dbReference type="EMBL" id="JAEUAX010000005">
    <property type="protein sequence ID" value="MBW9110406.1"/>
    <property type="molecule type" value="Genomic_DNA"/>
</dbReference>
<keyword evidence="6 7" id="KW-0472">Membrane</keyword>
<keyword evidence="5 7" id="KW-1133">Transmembrane helix</keyword>
<dbReference type="InterPro" id="IPR044566">
    <property type="entry name" value="RMV1-like"/>
</dbReference>
<evidence type="ECO:0000256" key="7">
    <source>
        <dbReference type="SAM" id="Phobius"/>
    </source>
</evidence>
<dbReference type="PANTHER" id="PTHR45826">
    <property type="entry name" value="POLYAMINE TRANSPORTER PUT1"/>
    <property type="match status" value="1"/>
</dbReference>
<dbReference type="PIRSF" id="PIRSF006060">
    <property type="entry name" value="AA_transporter"/>
    <property type="match status" value="1"/>
</dbReference>
<protein>
    <submittedName>
        <fullName evidence="8">APC family permease</fullName>
    </submittedName>
</protein>
<dbReference type="Gene3D" id="1.20.1740.10">
    <property type="entry name" value="Amino acid/polyamine transporter I"/>
    <property type="match status" value="1"/>
</dbReference>
<gene>
    <name evidence="8" type="ORF">JNB61_11530</name>
</gene>
<keyword evidence="9" id="KW-1185">Reference proteome</keyword>
<evidence type="ECO:0000256" key="4">
    <source>
        <dbReference type="ARBA" id="ARBA00022692"/>
    </source>
</evidence>
<reference evidence="8 9" key="1">
    <citation type="journal article" date="2021" name="MBio">
        <title>Poor Competitiveness of Bradyrhizobium in Pigeon Pea Root Colonization in Indian Soils.</title>
        <authorList>
            <person name="Chalasani D."/>
            <person name="Basu A."/>
            <person name="Pullabhotla S.V.S.R.N."/>
            <person name="Jorrin B."/>
            <person name="Neal A.L."/>
            <person name="Poole P.S."/>
            <person name="Podile A.R."/>
            <person name="Tkacz A."/>
        </authorList>
    </citation>
    <scope>NUCLEOTIDE SEQUENCE [LARGE SCALE GENOMIC DNA]</scope>
    <source>
        <strain evidence="8 9">HU12</strain>
    </source>
</reference>
<comment type="subcellular location">
    <subcellularLocation>
        <location evidence="1">Cell membrane</location>
        <topology evidence="1">Multi-pass membrane protein</topology>
    </subcellularLocation>
</comment>
<feature type="transmembrane region" description="Helical" evidence="7">
    <location>
        <begin position="441"/>
        <end position="461"/>
    </location>
</feature>
<feature type="transmembrane region" description="Helical" evidence="7">
    <location>
        <begin position="260"/>
        <end position="284"/>
    </location>
</feature>
<organism evidence="8 9">
    <name type="scientific">Microbacterium ureisolvens</name>
    <dbReference type="NCBI Taxonomy" id="2781186"/>
    <lineage>
        <taxon>Bacteria</taxon>
        <taxon>Bacillati</taxon>
        <taxon>Actinomycetota</taxon>
        <taxon>Actinomycetes</taxon>
        <taxon>Micrococcales</taxon>
        <taxon>Microbacteriaceae</taxon>
        <taxon>Microbacterium</taxon>
    </lineage>
</organism>
<keyword evidence="4 7" id="KW-0812">Transmembrane</keyword>
<feature type="transmembrane region" description="Helical" evidence="7">
    <location>
        <begin position="27"/>
        <end position="47"/>
    </location>
</feature>
<feature type="transmembrane region" description="Helical" evidence="7">
    <location>
        <begin position="304"/>
        <end position="334"/>
    </location>
</feature>
<feature type="transmembrane region" description="Helical" evidence="7">
    <location>
        <begin position="53"/>
        <end position="72"/>
    </location>
</feature>
<evidence type="ECO:0000256" key="3">
    <source>
        <dbReference type="ARBA" id="ARBA00022475"/>
    </source>
</evidence>
<feature type="transmembrane region" description="Helical" evidence="7">
    <location>
        <begin position="355"/>
        <end position="376"/>
    </location>
</feature>
<evidence type="ECO:0000256" key="2">
    <source>
        <dbReference type="ARBA" id="ARBA00022448"/>
    </source>
</evidence>
<sequence>MSPTPAIPVAESPTEAVRAVHPLKRQIPLWSLVGIIFFSVSGGAYGLEELIPAAGPGLAILLILITPIIYGAPIAAITAELSTALPAEGGTYEWARRGLNSFWAFQAGALRWVNSWVDMALYPVMFSSYLALLLPPSFADQVFFSVGPIDMTMGWLAGVVFVIIPFGIVNLFSARFVGASSAWIAVIVLIPLAVLSVVGISTLLTEGVNPLSPFAATGASALASFGVGLSIIMWSYCGFDSVGVIAGEVKNPGRVIPKATVIAMIVIVLSYLLPTIAALAAGGWEDWTTGSFGDVAAQLGGPALGLAVTIGGMVAAMGLYSSLLLSSSRVVFVLSRDRWITGALARQTKKSGTPWVSVVVSSVLYALFSLGSFADLVVVDVFLINALLLLSLAALIALRIREPHLPRPAKIPGGWWGIALVGTPMIAVILFTMITQFTDNGGFFALSLFLATVTLSVLAYIPARAYRRRQLNGQRDESTSSAGN</sequence>
<evidence type="ECO:0000256" key="1">
    <source>
        <dbReference type="ARBA" id="ARBA00004651"/>
    </source>
</evidence>
<feature type="transmembrane region" description="Helical" evidence="7">
    <location>
        <begin position="216"/>
        <end position="239"/>
    </location>
</feature>
<name>A0ABS7HYE2_9MICO</name>
<comment type="caution">
    <text evidence="8">The sequence shown here is derived from an EMBL/GenBank/DDBJ whole genome shotgun (WGS) entry which is preliminary data.</text>
</comment>
<dbReference type="RefSeq" id="WP_220339723.1">
    <property type="nucleotide sequence ID" value="NZ_JAEUAX010000005.1"/>
</dbReference>
<evidence type="ECO:0000313" key="8">
    <source>
        <dbReference type="EMBL" id="MBW9110406.1"/>
    </source>
</evidence>
<evidence type="ECO:0000256" key="5">
    <source>
        <dbReference type="ARBA" id="ARBA00022989"/>
    </source>
</evidence>
<dbReference type="Pfam" id="PF13520">
    <property type="entry name" value="AA_permease_2"/>
    <property type="match status" value="1"/>
</dbReference>
<dbReference type="InterPro" id="IPR002293">
    <property type="entry name" value="AA/rel_permease1"/>
</dbReference>
<feature type="transmembrane region" description="Helical" evidence="7">
    <location>
        <begin position="151"/>
        <end position="172"/>
    </location>
</feature>
<evidence type="ECO:0000313" key="9">
    <source>
        <dbReference type="Proteomes" id="UP000777440"/>
    </source>
</evidence>